<reference evidence="1" key="1">
    <citation type="journal article" date="2013" name="Nature">
        <title>Draft genome of the wheat A-genome progenitor Triticum urartu.</title>
        <authorList>
            <person name="Ling H.Q."/>
            <person name="Zhao S."/>
            <person name="Liu D."/>
            <person name="Wang J."/>
            <person name="Sun H."/>
            <person name="Zhang C."/>
            <person name="Fan H."/>
            <person name="Li D."/>
            <person name="Dong L."/>
            <person name="Tao Y."/>
            <person name="Gao C."/>
            <person name="Wu H."/>
            <person name="Li Y."/>
            <person name="Cui Y."/>
            <person name="Guo X."/>
            <person name="Zheng S."/>
            <person name="Wang B."/>
            <person name="Yu K."/>
            <person name="Liang Q."/>
            <person name="Yang W."/>
            <person name="Lou X."/>
            <person name="Chen J."/>
            <person name="Feng M."/>
            <person name="Jian J."/>
            <person name="Zhang X."/>
            <person name="Luo G."/>
            <person name="Jiang Y."/>
            <person name="Liu J."/>
            <person name="Wang Z."/>
            <person name="Sha Y."/>
            <person name="Zhang B."/>
            <person name="Wu H."/>
            <person name="Tang D."/>
            <person name="Shen Q."/>
            <person name="Xue P."/>
            <person name="Zou S."/>
            <person name="Wang X."/>
            <person name="Liu X."/>
            <person name="Wang F."/>
            <person name="Yang Y."/>
            <person name="An X."/>
            <person name="Dong Z."/>
            <person name="Zhang K."/>
            <person name="Zhang X."/>
            <person name="Luo M.C."/>
            <person name="Dvorak J."/>
            <person name="Tong Y."/>
            <person name="Wang J."/>
            <person name="Yang H."/>
            <person name="Li Z."/>
            <person name="Wang D."/>
            <person name="Zhang A."/>
            <person name="Wang J."/>
        </authorList>
    </citation>
    <scope>NUCLEOTIDE SEQUENCE</scope>
</reference>
<proteinExistence type="predicted"/>
<gene>
    <name evidence="1" type="ORF">TRIUR3_14797</name>
</gene>
<sequence>MAGRVAWGQGRAAVADTGVGESGRGELRGRKRPSCSINTNKCWPQLPRRLHGGYPSEPSYQAPEWDHQVLFITYIVL</sequence>
<organism evidence="1">
    <name type="scientific">Triticum urartu</name>
    <name type="common">Red wild einkorn</name>
    <name type="synonym">Crithodium urartu</name>
    <dbReference type="NCBI Taxonomy" id="4572"/>
    <lineage>
        <taxon>Eukaryota</taxon>
        <taxon>Viridiplantae</taxon>
        <taxon>Streptophyta</taxon>
        <taxon>Embryophyta</taxon>
        <taxon>Tracheophyta</taxon>
        <taxon>Spermatophyta</taxon>
        <taxon>Magnoliopsida</taxon>
        <taxon>Liliopsida</taxon>
        <taxon>Poales</taxon>
        <taxon>Poaceae</taxon>
        <taxon>BOP clade</taxon>
        <taxon>Pooideae</taxon>
        <taxon>Triticodae</taxon>
        <taxon>Triticeae</taxon>
        <taxon>Triticinae</taxon>
        <taxon>Triticum</taxon>
    </lineage>
</organism>
<dbReference type="OMA" id="INTNKCW"/>
<dbReference type="EMBL" id="KD037870">
    <property type="protein sequence ID" value="EMS65930.1"/>
    <property type="molecule type" value="Genomic_DNA"/>
</dbReference>
<dbReference type="AlphaFoldDB" id="M8ALG9"/>
<name>M8ALG9_TRIUA</name>
<evidence type="ECO:0000313" key="1">
    <source>
        <dbReference type="EMBL" id="EMS65930.1"/>
    </source>
</evidence>
<accession>M8ALG9</accession>
<protein>
    <submittedName>
        <fullName evidence="1">Uncharacterized protein</fullName>
    </submittedName>
</protein>